<sequence length="97" mass="10610">MDGFASIAEMMQSCSAEAVQLADDRFGFHLDYSEESVQSLETILSSVSAGLQTPKQEDIELQVKRWGGYLGEVVRRRWSGEWGLVQYPGGAAAVPAL</sequence>
<gene>
    <name evidence="1" type="ORF">B1A_12101</name>
</gene>
<name>T1ACB2_9ZZZZ</name>
<comment type="caution">
    <text evidence="1">The sequence shown here is derived from an EMBL/GenBank/DDBJ whole genome shotgun (WGS) entry which is preliminary data.</text>
</comment>
<dbReference type="AlphaFoldDB" id="T1ACB2"/>
<dbReference type="EMBL" id="AUZX01008738">
    <property type="protein sequence ID" value="EQD54687.1"/>
    <property type="molecule type" value="Genomic_DNA"/>
</dbReference>
<proteinExistence type="predicted"/>
<organism evidence="1">
    <name type="scientific">mine drainage metagenome</name>
    <dbReference type="NCBI Taxonomy" id="410659"/>
    <lineage>
        <taxon>unclassified sequences</taxon>
        <taxon>metagenomes</taxon>
        <taxon>ecological metagenomes</taxon>
    </lineage>
</organism>
<accession>T1ACB2</accession>
<reference evidence="1" key="2">
    <citation type="journal article" date="2014" name="ISME J.">
        <title>Microbial stratification in low pH oxic and suboxic macroscopic growths along an acid mine drainage.</title>
        <authorList>
            <person name="Mendez-Garcia C."/>
            <person name="Mesa V."/>
            <person name="Sprenger R.R."/>
            <person name="Richter M."/>
            <person name="Diez M.S."/>
            <person name="Solano J."/>
            <person name="Bargiela R."/>
            <person name="Golyshina O.V."/>
            <person name="Manteca A."/>
            <person name="Ramos J.L."/>
            <person name="Gallego J.R."/>
            <person name="Llorente I."/>
            <person name="Martins Dos Santos V.A."/>
            <person name="Jensen O.N."/>
            <person name="Pelaez A.I."/>
            <person name="Sanchez J."/>
            <person name="Ferrer M."/>
        </authorList>
    </citation>
    <scope>NUCLEOTIDE SEQUENCE</scope>
</reference>
<protein>
    <submittedName>
        <fullName evidence="1">Uncharacterized protein</fullName>
    </submittedName>
</protein>
<feature type="non-terminal residue" evidence="1">
    <location>
        <position position="97"/>
    </location>
</feature>
<evidence type="ECO:0000313" key="1">
    <source>
        <dbReference type="EMBL" id="EQD54687.1"/>
    </source>
</evidence>
<reference evidence="1" key="1">
    <citation type="submission" date="2013-08" db="EMBL/GenBank/DDBJ databases">
        <authorList>
            <person name="Mendez C."/>
            <person name="Richter M."/>
            <person name="Ferrer M."/>
            <person name="Sanchez J."/>
        </authorList>
    </citation>
    <scope>NUCLEOTIDE SEQUENCE</scope>
</reference>